<organism evidence="1 2">
    <name type="scientific">Araneus ventricosus</name>
    <name type="common">Orbweaver spider</name>
    <name type="synonym">Epeira ventricosa</name>
    <dbReference type="NCBI Taxonomy" id="182803"/>
    <lineage>
        <taxon>Eukaryota</taxon>
        <taxon>Metazoa</taxon>
        <taxon>Ecdysozoa</taxon>
        <taxon>Arthropoda</taxon>
        <taxon>Chelicerata</taxon>
        <taxon>Arachnida</taxon>
        <taxon>Araneae</taxon>
        <taxon>Araneomorphae</taxon>
        <taxon>Entelegynae</taxon>
        <taxon>Araneoidea</taxon>
        <taxon>Araneidae</taxon>
        <taxon>Araneus</taxon>
    </lineage>
</organism>
<accession>A0A4Y2FJ28</accession>
<evidence type="ECO:0000313" key="1">
    <source>
        <dbReference type="EMBL" id="GBM40566.1"/>
    </source>
</evidence>
<keyword evidence="2" id="KW-1185">Reference proteome</keyword>
<dbReference type="AlphaFoldDB" id="A0A4Y2FJ28"/>
<name>A0A4Y2FJ28_ARAVE</name>
<comment type="caution">
    <text evidence="1">The sequence shown here is derived from an EMBL/GenBank/DDBJ whole genome shotgun (WGS) entry which is preliminary data.</text>
</comment>
<gene>
    <name evidence="1" type="ORF">AVEN_240310_1</name>
</gene>
<reference evidence="1 2" key="1">
    <citation type="journal article" date="2019" name="Sci. Rep.">
        <title>Orb-weaving spider Araneus ventricosus genome elucidates the spidroin gene catalogue.</title>
        <authorList>
            <person name="Kono N."/>
            <person name="Nakamura H."/>
            <person name="Ohtoshi R."/>
            <person name="Moran D.A.P."/>
            <person name="Shinohara A."/>
            <person name="Yoshida Y."/>
            <person name="Fujiwara M."/>
            <person name="Mori M."/>
            <person name="Tomita M."/>
            <person name="Arakawa K."/>
        </authorList>
    </citation>
    <scope>NUCLEOTIDE SEQUENCE [LARGE SCALE GENOMIC DNA]</scope>
</reference>
<proteinExistence type="predicted"/>
<dbReference type="Proteomes" id="UP000499080">
    <property type="component" value="Unassembled WGS sequence"/>
</dbReference>
<protein>
    <submittedName>
        <fullName evidence="1">Uncharacterized protein</fullName>
    </submittedName>
</protein>
<sequence>MNTTVSYCQPASSGKKRELPLTSGWHTTKLEAGNRCMTAIVMNGCLDGRVLQVTRCFYFFTPFLPTWITPPRDIDKKVPRSHPANDRLNELVIARNAKFASHPNHLDHLGRGKKNRYSFSKAAGRNS</sequence>
<dbReference type="EMBL" id="BGPR01000934">
    <property type="protein sequence ID" value="GBM40566.1"/>
    <property type="molecule type" value="Genomic_DNA"/>
</dbReference>
<evidence type="ECO:0000313" key="2">
    <source>
        <dbReference type="Proteomes" id="UP000499080"/>
    </source>
</evidence>